<dbReference type="Proteomes" id="UP000018143">
    <property type="component" value="Unassembled WGS sequence"/>
</dbReference>
<accession>T1DW03</accession>
<comment type="caution">
    <text evidence="1">The sequence shown here is derived from an EMBL/GenBank/DDBJ whole genome shotgun (WGS) entry which is preliminary data.</text>
</comment>
<name>T1DW03_9HELI</name>
<proteinExistence type="predicted"/>
<gene>
    <name evidence="1" type="ORF">HFN_0329</name>
</gene>
<dbReference type="AlphaFoldDB" id="T1DW03"/>
<reference evidence="1 2" key="1">
    <citation type="journal article" date="2013" name="Genome Announc.">
        <title>Draft Genome Sequence of Helicobacter fennelliae Strain MRY12-0050, Isolated from a Bacteremia Patient.</title>
        <authorList>
            <person name="Rimbara E."/>
            <person name="Matsui M."/>
            <person name="Mori S."/>
            <person name="Suzuki S."/>
            <person name="Suzuki M."/>
            <person name="Kim H."/>
            <person name="Sekizuka T."/>
            <person name="Kuroda M."/>
            <person name="Shibayama K."/>
        </authorList>
    </citation>
    <scope>NUCLEOTIDE SEQUENCE [LARGE SCALE GENOMIC DNA]</scope>
    <source>
        <strain evidence="1 2">MRY12-0050</strain>
    </source>
</reference>
<dbReference type="STRING" id="1325130.HFN_0329"/>
<keyword evidence="2" id="KW-1185">Reference proteome</keyword>
<protein>
    <submittedName>
        <fullName evidence="1">Uncharacterized protein</fullName>
    </submittedName>
</protein>
<evidence type="ECO:0000313" key="1">
    <source>
        <dbReference type="EMBL" id="GAD19198.1"/>
    </source>
</evidence>
<organism evidence="1 2">
    <name type="scientific">Helicobacter fennelliae MRY12-0050</name>
    <dbReference type="NCBI Taxonomy" id="1325130"/>
    <lineage>
        <taxon>Bacteria</taxon>
        <taxon>Pseudomonadati</taxon>
        <taxon>Campylobacterota</taxon>
        <taxon>Epsilonproteobacteria</taxon>
        <taxon>Campylobacterales</taxon>
        <taxon>Helicobacteraceae</taxon>
        <taxon>Helicobacter</taxon>
    </lineage>
</organism>
<sequence length="59" mass="6897">MCFFQSISFKCLITDFGFCNEIVSKITAKVLRWVLLQDFLINPLCHSFVILRLAIESRK</sequence>
<dbReference type="EMBL" id="BASD01000018">
    <property type="protein sequence ID" value="GAD19198.1"/>
    <property type="molecule type" value="Genomic_DNA"/>
</dbReference>
<evidence type="ECO:0000313" key="2">
    <source>
        <dbReference type="Proteomes" id="UP000018143"/>
    </source>
</evidence>